<evidence type="ECO:0000313" key="2">
    <source>
        <dbReference type="Proteomes" id="UP000282378"/>
    </source>
</evidence>
<protein>
    <submittedName>
        <fullName evidence="1">Uncharacterized protein</fullName>
    </submittedName>
</protein>
<organism evidence="1 2">
    <name type="scientific">Pseudomonas syringae pv. maculicola</name>
    <dbReference type="NCBI Taxonomy" id="59511"/>
    <lineage>
        <taxon>Bacteria</taxon>
        <taxon>Pseudomonadati</taxon>
        <taxon>Pseudomonadota</taxon>
        <taxon>Gammaproteobacteria</taxon>
        <taxon>Pseudomonadales</taxon>
        <taxon>Pseudomonadaceae</taxon>
        <taxon>Pseudomonas</taxon>
    </lineage>
</organism>
<proteinExistence type="predicted"/>
<dbReference type="EMBL" id="RBNL01000018">
    <property type="protein sequence ID" value="RMM11761.1"/>
    <property type="molecule type" value="Genomic_DNA"/>
</dbReference>
<dbReference type="AlphaFoldDB" id="A0A3M3BGA6"/>
<accession>A0A3M3BGA6</accession>
<dbReference type="Proteomes" id="UP000282378">
    <property type="component" value="Unassembled WGS sequence"/>
</dbReference>
<gene>
    <name evidence="1" type="ORF">APX70_08086</name>
</gene>
<name>A0A3M3BGA6_PSEYM</name>
<sequence>MALKSPAFRKKFPLLVTGSLLAMQPLATQFVV</sequence>
<feature type="non-terminal residue" evidence="1">
    <location>
        <position position="32"/>
    </location>
</feature>
<reference evidence="1 2" key="1">
    <citation type="submission" date="2018-08" db="EMBL/GenBank/DDBJ databases">
        <title>Recombination of ecologically and evolutionarily significant loci maintains genetic cohesion in the Pseudomonas syringae species complex.</title>
        <authorList>
            <person name="Dillon M."/>
            <person name="Thakur S."/>
            <person name="Almeida R.N.D."/>
            <person name="Weir B.S."/>
            <person name="Guttman D.S."/>
        </authorList>
    </citation>
    <scope>NUCLEOTIDE SEQUENCE [LARGE SCALE GENOMIC DNA]</scope>
    <source>
        <strain evidence="1 2">88_10</strain>
    </source>
</reference>
<evidence type="ECO:0000313" key="1">
    <source>
        <dbReference type="EMBL" id="RMM11761.1"/>
    </source>
</evidence>
<comment type="caution">
    <text evidence="1">The sequence shown here is derived from an EMBL/GenBank/DDBJ whole genome shotgun (WGS) entry which is preliminary data.</text>
</comment>